<accession>A0A6M4IU75</accession>
<evidence type="ECO:0000256" key="6">
    <source>
        <dbReference type="ARBA" id="ARBA00022840"/>
    </source>
</evidence>
<keyword evidence="9" id="KW-0472">Membrane</keyword>
<feature type="domain" description="Protein kinase" evidence="10">
    <location>
        <begin position="16"/>
        <end position="282"/>
    </location>
</feature>
<feature type="compositionally biased region" description="Low complexity" evidence="8">
    <location>
        <begin position="496"/>
        <end position="514"/>
    </location>
</feature>
<dbReference type="KEGG" id="ggr:HKW67_16740"/>
<evidence type="ECO:0000256" key="7">
    <source>
        <dbReference type="PROSITE-ProRule" id="PRU10141"/>
    </source>
</evidence>
<dbReference type="PROSITE" id="PS00107">
    <property type="entry name" value="PROTEIN_KINASE_ATP"/>
    <property type="match status" value="1"/>
</dbReference>
<feature type="transmembrane region" description="Helical" evidence="9">
    <location>
        <begin position="301"/>
        <end position="318"/>
    </location>
</feature>
<name>A0A6M4IU75_9BACT</name>
<dbReference type="InterPro" id="IPR017441">
    <property type="entry name" value="Protein_kinase_ATP_BS"/>
</dbReference>
<dbReference type="GO" id="GO:0005524">
    <property type="term" value="F:ATP binding"/>
    <property type="evidence" value="ECO:0007669"/>
    <property type="project" value="UniProtKB-UniRule"/>
</dbReference>
<feature type="region of interest" description="Disordered" evidence="8">
    <location>
        <begin position="485"/>
        <end position="518"/>
    </location>
</feature>
<dbReference type="AlphaFoldDB" id="A0A6M4IU75"/>
<dbReference type="EMBL" id="CP053085">
    <property type="protein sequence ID" value="QJR37046.1"/>
    <property type="molecule type" value="Genomic_DNA"/>
</dbReference>
<dbReference type="Pfam" id="PF00069">
    <property type="entry name" value="Pkinase"/>
    <property type="match status" value="1"/>
</dbReference>
<dbReference type="RefSeq" id="WP_171226479.1">
    <property type="nucleotide sequence ID" value="NZ_CP053085.1"/>
</dbReference>
<dbReference type="SUPFAM" id="SSF56112">
    <property type="entry name" value="Protein kinase-like (PK-like)"/>
    <property type="match status" value="1"/>
</dbReference>
<keyword evidence="5 11" id="KW-0418">Kinase</keyword>
<dbReference type="Gene3D" id="3.30.200.20">
    <property type="entry name" value="Phosphorylase Kinase, domain 1"/>
    <property type="match status" value="1"/>
</dbReference>
<dbReference type="SMART" id="SM00220">
    <property type="entry name" value="S_TKc"/>
    <property type="match status" value="1"/>
</dbReference>
<evidence type="ECO:0000313" key="12">
    <source>
        <dbReference type="Proteomes" id="UP000500938"/>
    </source>
</evidence>
<dbReference type="CDD" id="cd14014">
    <property type="entry name" value="STKc_PknB_like"/>
    <property type="match status" value="1"/>
</dbReference>
<feature type="transmembrane region" description="Helical" evidence="9">
    <location>
        <begin position="330"/>
        <end position="348"/>
    </location>
</feature>
<evidence type="ECO:0000313" key="11">
    <source>
        <dbReference type="EMBL" id="QJR37046.1"/>
    </source>
</evidence>
<keyword evidence="9" id="KW-0812">Transmembrane</keyword>
<keyword evidence="6 7" id="KW-0067">ATP-binding</keyword>
<reference evidence="11 12" key="1">
    <citation type="submission" date="2020-05" db="EMBL/GenBank/DDBJ databases">
        <title>Complete genome sequence of Gemmatimonas greenlandica TET16.</title>
        <authorList>
            <person name="Zeng Y."/>
        </authorList>
    </citation>
    <scope>NUCLEOTIDE SEQUENCE [LARGE SCALE GENOMIC DNA]</scope>
    <source>
        <strain evidence="11 12">TET16</strain>
    </source>
</reference>
<keyword evidence="9" id="KW-1133">Transmembrane helix</keyword>
<keyword evidence="12" id="KW-1185">Reference proteome</keyword>
<dbReference type="EC" id="2.7.11.1" evidence="1"/>
<evidence type="ECO:0000256" key="3">
    <source>
        <dbReference type="ARBA" id="ARBA00022679"/>
    </source>
</evidence>
<dbReference type="GO" id="GO:0004674">
    <property type="term" value="F:protein serine/threonine kinase activity"/>
    <property type="evidence" value="ECO:0007669"/>
    <property type="project" value="UniProtKB-KW"/>
</dbReference>
<evidence type="ECO:0000256" key="8">
    <source>
        <dbReference type="SAM" id="MobiDB-lite"/>
    </source>
</evidence>
<feature type="binding site" evidence="7">
    <location>
        <position position="45"/>
    </location>
    <ligand>
        <name>ATP</name>
        <dbReference type="ChEBI" id="CHEBI:30616"/>
    </ligand>
</feature>
<organism evidence="11 12">
    <name type="scientific">Gemmatimonas groenlandica</name>
    <dbReference type="NCBI Taxonomy" id="2732249"/>
    <lineage>
        <taxon>Bacteria</taxon>
        <taxon>Pseudomonadati</taxon>
        <taxon>Gemmatimonadota</taxon>
        <taxon>Gemmatimonadia</taxon>
        <taxon>Gemmatimonadales</taxon>
        <taxon>Gemmatimonadaceae</taxon>
        <taxon>Gemmatimonas</taxon>
    </lineage>
</organism>
<proteinExistence type="predicted"/>
<dbReference type="PROSITE" id="PS50011">
    <property type="entry name" value="PROTEIN_KINASE_DOM"/>
    <property type="match status" value="1"/>
</dbReference>
<dbReference type="PANTHER" id="PTHR43289:SF30">
    <property type="entry name" value="NON-SPECIFIC SERINE_THREONINE PROTEIN KINASE"/>
    <property type="match status" value="1"/>
</dbReference>
<dbReference type="PANTHER" id="PTHR43289">
    <property type="entry name" value="MITOGEN-ACTIVATED PROTEIN KINASE KINASE KINASE 20-RELATED"/>
    <property type="match status" value="1"/>
</dbReference>
<keyword evidence="4 7" id="KW-0547">Nucleotide-binding</keyword>
<protein>
    <recommendedName>
        <fullName evidence="1">non-specific serine/threonine protein kinase</fullName>
        <ecNumber evidence="1">2.7.11.1</ecNumber>
    </recommendedName>
</protein>
<sequence length="545" mass="59449">MREAITDLHAAIGDRFSIERLLGQGGMGAVYLARDRQLDRPVAIKVLPPEFAQQSDLRERFLRETRTAASFSHPNIVPVFSVEDRDGLLAFAMGYVEGESVADLVKRSGPMSVRDTVRMLQDVSYALAYAHSRGVVHRDIKPDNIMIERATGRALVMDFGISRSITATVATPSLTRVGEVVGTPEYMSPEQASGDTIDGRSDLYSLGLVAWFALAGRPAITGDSISKVLVKQLTEAVPPIAQLRADVPALLADVIAQCTNKAPESRFATADELVERLDTSALRSADVPLPIRLFAEEASQAGMVLAGAVIIGFLLLLVLEQAYDTNFDRILPMVLFCAVIWGRLAVLMQQARRLARRRFSISEIQAGFAAVLAEREAERAQLRADAGAVRHRRKQVMILGSLFVASFVLRWYVLKYQRTEYSPGMFGVSLPGAIMLYSAYVTRGLSIVGLLNSPLRRGVGESVFRTFWLGAGGRAVLRLAGRGVRGANGESSAGFRTTDATRAATPRPALTTRPVPMPLQAPAAPSLEARIQSLEAWRDAMDRRN</sequence>
<feature type="transmembrane region" description="Helical" evidence="9">
    <location>
        <begin position="396"/>
        <end position="414"/>
    </location>
</feature>
<evidence type="ECO:0000256" key="4">
    <source>
        <dbReference type="ARBA" id="ARBA00022741"/>
    </source>
</evidence>
<dbReference type="InterPro" id="IPR008271">
    <property type="entry name" value="Ser/Thr_kinase_AS"/>
</dbReference>
<keyword evidence="3" id="KW-0808">Transferase</keyword>
<evidence type="ECO:0000256" key="9">
    <source>
        <dbReference type="SAM" id="Phobius"/>
    </source>
</evidence>
<dbReference type="PROSITE" id="PS00108">
    <property type="entry name" value="PROTEIN_KINASE_ST"/>
    <property type="match status" value="1"/>
</dbReference>
<evidence type="ECO:0000256" key="5">
    <source>
        <dbReference type="ARBA" id="ARBA00022777"/>
    </source>
</evidence>
<dbReference type="Proteomes" id="UP000500938">
    <property type="component" value="Chromosome"/>
</dbReference>
<keyword evidence="2 11" id="KW-0723">Serine/threonine-protein kinase</keyword>
<gene>
    <name evidence="11" type="ORF">HKW67_16740</name>
</gene>
<evidence type="ECO:0000256" key="2">
    <source>
        <dbReference type="ARBA" id="ARBA00022527"/>
    </source>
</evidence>
<dbReference type="Gene3D" id="1.10.510.10">
    <property type="entry name" value="Transferase(Phosphotransferase) domain 1"/>
    <property type="match status" value="1"/>
</dbReference>
<feature type="transmembrane region" description="Helical" evidence="9">
    <location>
        <begin position="434"/>
        <end position="455"/>
    </location>
</feature>
<dbReference type="InterPro" id="IPR000719">
    <property type="entry name" value="Prot_kinase_dom"/>
</dbReference>
<evidence type="ECO:0000256" key="1">
    <source>
        <dbReference type="ARBA" id="ARBA00012513"/>
    </source>
</evidence>
<dbReference type="FunFam" id="1.10.510.10:FF:000021">
    <property type="entry name" value="Serine/threonine protein kinase"/>
    <property type="match status" value="1"/>
</dbReference>
<evidence type="ECO:0000259" key="10">
    <source>
        <dbReference type="PROSITE" id="PS50011"/>
    </source>
</evidence>
<dbReference type="InterPro" id="IPR011009">
    <property type="entry name" value="Kinase-like_dom_sf"/>
</dbReference>